<keyword evidence="1" id="KW-0732">Signal</keyword>
<organism evidence="3 4">
    <name type="scientific">Parvularcula bermudensis (strain ATCC BAA-594 / HTCC2503 / KCTC 12087)</name>
    <dbReference type="NCBI Taxonomy" id="314260"/>
    <lineage>
        <taxon>Bacteria</taxon>
        <taxon>Pseudomonadati</taxon>
        <taxon>Pseudomonadota</taxon>
        <taxon>Alphaproteobacteria</taxon>
        <taxon>Parvularculales</taxon>
        <taxon>Parvularculaceae</taxon>
        <taxon>Parvularcula</taxon>
    </lineage>
</organism>
<proteinExistence type="predicted"/>
<dbReference type="Pfam" id="PF03797">
    <property type="entry name" value="Autotransporter"/>
    <property type="match status" value="1"/>
</dbReference>
<dbReference type="InterPro" id="IPR005546">
    <property type="entry name" value="Autotransporte_beta"/>
</dbReference>
<dbReference type="RefSeq" id="WP_013300104.1">
    <property type="nucleotide sequence ID" value="NC_014414.1"/>
</dbReference>
<dbReference type="InterPro" id="IPR036709">
    <property type="entry name" value="Autotransporte_beta_dom_sf"/>
</dbReference>
<evidence type="ECO:0000256" key="1">
    <source>
        <dbReference type="SAM" id="SignalP"/>
    </source>
</evidence>
<protein>
    <recommendedName>
        <fullName evidence="2">Autotransporter domain-containing protein</fullName>
    </recommendedName>
</protein>
<dbReference type="EMBL" id="CP002156">
    <property type="protein sequence ID" value="ADM09130.1"/>
    <property type="molecule type" value="Genomic_DNA"/>
</dbReference>
<dbReference type="SUPFAM" id="SSF103515">
    <property type="entry name" value="Autotransporter"/>
    <property type="match status" value="1"/>
</dbReference>
<dbReference type="Proteomes" id="UP000001302">
    <property type="component" value="Chromosome"/>
</dbReference>
<dbReference type="OrthoDB" id="7613961at2"/>
<dbReference type="SMART" id="SM00869">
    <property type="entry name" value="Autotransporter"/>
    <property type="match status" value="1"/>
</dbReference>
<name>E0TG87_PARBH</name>
<reference evidence="4" key="1">
    <citation type="submission" date="2010-08" db="EMBL/GenBank/DDBJ databases">
        <title>Genome sequence of Parvularcula bermudensis HTCC2503.</title>
        <authorList>
            <person name="Kang D.-M."/>
            <person name="Oh H.-M."/>
            <person name="Cho J.-C."/>
        </authorList>
    </citation>
    <scope>NUCLEOTIDE SEQUENCE [LARGE SCALE GENOMIC DNA]</scope>
    <source>
        <strain evidence="4">ATCC BAA-594 / HTCC2503 / KCTC 12087</strain>
    </source>
</reference>
<dbReference type="eggNOG" id="COG4625">
    <property type="taxonomic scope" value="Bacteria"/>
</dbReference>
<reference evidence="3 4" key="2">
    <citation type="journal article" date="2011" name="J. Bacteriol.">
        <title>Complete genome sequence of strain HTCC2503T of Parvularcula bermudensis, the type species of the order "Parvularculales" in the class Alphaproteobacteria.</title>
        <authorList>
            <person name="Oh H.M."/>
            <person name="Kang I."/>
            <person name="Vergin K.L."/>
            <person name="Kang D."/>
            <person name="Rhee K.H."/>
            <person name="Giovannoni S.J."/>
            <person name="Cho J.C."/>
        </authorList>
    </citation>
    <scope>NUCLEOTIDE SEQUENCE [LARGE SCALE GENOMIC DNA]</scope>
    <source>
        <strain evidence="4">ATCC BAA-594 / HTCC2503 / KCTC 12087</strain>
    </source>
</reference>
<evidence type="ECO:0000313" key="3">
    <source>
        <dbReference type="EMBL" id="ADM09130.1"/>
    </source>
</evidence>
<evidence type="ECO:0000313" key="4">
    <source>
        <dbReference type="Proteomes" id="UP000001302"/>
    </source>
</evidence>
<dbReference type="HOGENOM" id="CLU_010547_0_0_5"/>
<accession>E0TG87</accession>
<evidence type="ECO:0000259" key="2">
    <source>
        <dbReference type="PROSITE" id="PS51208"/>
    </source>
</evidence>
<feature type="signal peptide" evidence="1">
    <location>
        <begin position="1"/>
        <end position="32"/>
    </location>
</feature>
<dbReference type="PROSITE" id="PS51208">
    <property type="entry name" value="AUTOTRANSPORTER"/>
    <property type="match status" value="1"/>
</dbReference>
<dbReference type="AlphaFoldDB" id="E0TG87"/>
<keyword evidence="4" id="KW-1185">Reference proteome</keyword>
<dbReference type="KEGG" id="pbr:PB2503_05277"/>
<feature type="domain" description="Autotransporter" evidence="2">
    <location>
        <begin position="848"/>
        <end position="1132"/>
    </location>
</feature>
<gene>
    <name evidence="3" type="ordered locus">PB2503_05277</name>
</gene>
<sequence>MSTLTVGRSSPLLLGSAATLSLLAALAPHVAAQEVISDTRTEGVLTSVTGDLTIDEDGAFELDDGTAITVDSDATVVNNGTILYPAETAADGSRGVFVTPGAGTFSYTQGSSGRITLNDDDPNDDDLPPPYADDRFGFLLSAGAYTGDVTFEDGSQVTVIGDASGGIILNGNLDGNFSSGAGVVMTGANSTGVQVSGVTGDVTFSSEAAVVANGESSTGIAVTGPVGGAVTFGGSVQSSGYQRASTAAAPTVDSPEDNDNFDQAGFQAGDALFIGGDVAGGVLLDGPLPSEFSAVEGQATSSATVSMLGNGNGVRIDGEGSPITLGPVDATGIEDAEANPYGAYGFINRGQIVARGIFGETVDYATDTEGNVQFDADGEPVVIATRPGVPAQAVFVDDATIEGGIRNDGVIDSLALDAAATGLRLGGGATVPVLYNRGTVTVVGRGDGASSEAIVVEAGGSLSELTNTGLIEAATLSDDGSGTAILDAGGSLTRITNSGTIAATAVPENVAETTGVATAIDLSANTTGVTIENTTGPLFDEETDSRANFGVVIGRIVTGSGGDSYLASAGRTIGDVDLGDGDNTLALSGGATLTGDVRFGTGTDSASLDDATLTGNVDFGSGGGSLSLVNGAALIGGIIGGSGVDASLAEATLTIPTAQTATLGSLTTTADSSLIFTVNEDGTAISSITAGAATLADGTGISTLFTGAFAGDVSATIIATDGLTADLSALVVDNEGTTPFLFSPSLALSDGGTDLDLTLRRKTADELGLSDGFAPAYEPIIAAVVTASDSGDPDAGLLLFNARSQRVFDQSFRQFLPVPLDGALTYARAQNNSITSIINQRTDRYVSYGDGKPHFWLQEGTYFVNRESTADSNGFDGGGFVIAGGADMPFGGFDIFGIAAHFASARFDEQEGQDFPVDRLSYGFDVYGSKRVGNLQMDYRSGFALSNSDSERNILIDTNLRQFEGEWDGTQLSSNARVRYDIDTERARVTPFLAMDYLRLKEDSYLEKGDDVLRLAVDDREAESLRANVGVELSRSFVLDQGRYEFNRPGTFRPRLLAAWSQELITDDLESRYQFPTGDPFTLSTETESSAAIVGADISYENDYATVHFGGSGTFGEVSETYQLRAAIGLKW</sequence>
<dbReference type="Gene3D" id="2.40.128.130">
    <property type="entry name" value="Autotransporter beta-domain"/>
    <property type="match status" value="1"/>
</dbReference>
<feature type="chain" id="PRO_5003140660" description="Autotransporter domain-containing protein" evidence="1">
    <location>
        <begin position="33"/>
        <end position="1132"/>
    </location>
</feature>
<dbReference type="STRING" id="314260.PB2503_05277"/>